<name>A0A6I4IBS7_9SPHI</name>
<keyword evidence="1" id="KW-1133">Transmembrane helix</keyword>
<dbReference type="AlphaFoldDB" id="A0A6I4IBS7"/>
<dbReference type="RefSeq" id="WP_157540646.1">
    <property type="nucleotide sequence ID" value="NZ_WQLA01000002.1"/>
</dbReference>
<dbReference type="GO" id="GO:0030153">
    <property type="term" value="P:bacteriocin immunity"/>
    <property type="evidence" value="ECO:0007669"/>
    <property type="project" value="InterPro"/>
</dbReference>
<organism evidence="3 4">
    <name type="scientific">Mucilaginibacter aquatilis</name>
    <dbReference type="NCBI Taxonomy" id="1517760"/>
    <lineage>
        <taxon>Bacteria</taxon>
        <taxon>Pseudomonadati</taxon>
        <taxon>Bacteroidota</taxon>
        <taxon>Sphingobacteriia</taxon>
        <taxon>Sphingobacteriales</taxon>
        <taxon>Sphingobacteriaceae</taxon>
        <taxon>Mucilaginibacter</taxon>
    </lineage>
</organism>
<sequence length="141" mass="15617">MKFKSARSISVALALWGAIALLLFSSALILQQGGPEQWLLILLAMVVAFIVWSWFATYYKISGDELSYRSGPVHGKISISNIRIITINKTLYAGLKPALASNGCVIEYNKYDEIYMSPQDTEGFIAALLNVNATIEVRQNK</sequence>
<evidence type="ECO:0000313" key="3">
    <source>
        <dbReference type="EMBL" id="MVN90879.1"/>
    </source>
</evidence>
<evidence type="ECO:0000259" key="2">
    <source>
        <dbReference type="Pfam" id="PF06713"/>
    </source>
</evidence>
<accession>A0A6I4IBS7</accession>
<proteinExistence type="predicted"/>
<evidence type="ECO:0000256" key="1">
    <source>
        <dbReference type="SAM" id="Phobius"/>
    </source>
</evidence>
<protein>
    <recommendedName>
        <fullName evidence="2">Uncharacterized protein YyaB-like PH domain-containing protein</fullName>
    </recommendedName>
</protein>
<dbReference type="OrthoDB" id="1437824at2"/>
<evidence type="ECO:0000313" key="4">
    <source>
        <dbReference type="Proteomes" id="UP000434850"/>
    </source>
</evidence>
<feature type="transmembrane region" description="Helical" evidence="1">
    <location>
        <begin position="37"/>
        <end position="59"/>
    </location>
</feature>
<reference evidence="3 4" key="1">
    <citation type="submission" date="2019-12" db="EMBL/GenBank/DDBJ databases">
        <title>Mucilaginibacter sp. HME9299 genome sequencing and assembly.</title>
        <authorList>
            <person name="Kang H."/>
            <person name="Kim H."/>
            <person name="Joh K."/>
        </authorList>
    </citation>
    <scope>NUCLEOTIDE SEQUENCE [LARGE SCALE GENOMIC DNA]</scope>
    <source>
        <strain evidence="3 4">HME9299</strain>
    </source>
</reference>
<gene>
    <name evidence="3" type="ORF">GO816_07070</name>
</gene>
<dbReference type="InterPro" id="IPR009589">
    <property type="entry name" value="PH_YyaB-like"/>
</dbReference>
<feature type="domain" description="Uncharacterized protein YyaB-like PH" evidence="2">
    <location>
        <begin position="57"/>
        <end position="131"/>
    </location>
</feature>
<keyword evidence="4" id="KW-1185">Reference proteome</keyword>
<dbReference type="EMBL" id="WQLA01000002">
    <property type="protein sequence ID" value="MVN90879.1"/>
    <property type="molecule type" value="Genomic_DNA"/>
</dbReference>
<dbReference type="Pfam" id="PF06713">
    <property type="entry name" value="bPH_4"/>
    <property type="match status" value="1"/>
</dbReference>
<dbReference type="Proteomes" id="UP000434850">
    <property type="component" value="Unassembled WGS sequence"/>
</dbReference>
<comment type="caution">
    <text evidence="3">The sequence shown here is derived from an EMBL/GenBank/DDBJ whole genome shotgun (WGS) entry which is preliminary data.</text>
</comment>
<keyword evidence="1" id="KW-0472">Membrane</keyword>
<keyword evidence="1" id="KW-0812">Transmembrane</keyword>